<sequence length="377" mass="42968">MNVAVNNSMNVNSFVTMKDYMNVSDMFVKKCQNCLEFETELVKKDKVITDLSTRFSNLEKHCITLEVNSQLTQEVFQIENSCVNQNNPKIHDFFETNDLKAQLQEKDTTIKQLKEKVKDLRKNPDRVKKEYDAIETINIELEQSVAKLLSENENLSKEIVHLKQIFKDQFESIKRSRVSNKEHNDSLIAQMNLKSVKNADLQVQIQEKKFTIEALTNELKRIKRKNVVDSIAPKPKAITIATGIFKVAEIVEKVRASNSLDGELDLACKYAERIQEELVYVHDTCPCLATPKERLIAFTQKNKDSKIKPADPVISSQHREKLVVVTPKNKQKKVSFVEPLASSSNSHKQDKSSKTPNSNTLVLPCTGLKSSTKICRS</sequence>
<evidence type="ECO:0000313" key="4">
    <source>
        <dbReference type="Proteomes" id="UP001151760"/>
    </source>
</evidence>
<dbReference type="Proteomes" id="UP001151760">
    <property type="component" value="Unassembled WGS sequence"/>
</dbReference>
<evidence type="ECO:0000256" key="2">
    <source>
        <dbReference type="SAM" id="MobiDB-lite"/>
    </source>
</evidence>
<dbReference type="EMBL" id="BQNB010013752">
    <property type="protein sequence ID" value="GJT19855.1"/>
    <property type="molecule type" value="Genomic_DNA"/>
</dbReference>
<comment type="caution">
    <text evidence="3">The sequence shown here is derived from an EMBL/GenBank/DDBJ whole genome shotgun (WGS) entry which is preliminary data.</text>
</comment>
<protein>
    <submittedName>
        <fullName evidence="3">Uncharacterized protein</fullName>
    </submittedName>
</protein>
<reference evidence="3" key="1">
    <citation type="journal article" date="2022" name="Int. J. Mol. Sci.">
        <title>Draft Genome of Tanacetum Coccineum: Genomic Comparison of Closely Related Tanacetum-Family Plants.</title>
        <authorList>
            <person name="Yamashiro T."/>
            <person name="Shiraishi A."/>
            <person name="Nakayama K."/>
            <person name="Satake H."/>
        </authorList>
    </citation>
    <scope>NUCLEOTIDE SEQUENCE</scope>
</reference>
<evidence type="ECO:0000256" key="1">
    <source>
        <dbReference type="SAM" id="Coils"/>
    </source>
</evidence>
<proteinExistence type="predicted"/>
<organism evidence="3 4">
    <name type="scientific">Tanacetum coccineum</name>
    <dbReference type="NCBI Taxonomy" id="301880"/>
    <lineage>
        <taxon>Eukaryota</taxon>
        <taxon>Viridiplantae</taxon>
        <taxon>Streptophyta</taxon>
        <taxon>Embryophyta</taxon>
        <taxon>Tracheophyta</taxon>
        <taxon>Spermatophyta</taxon>
        <taxon>Magnoliopsida</taxon>
        <taxon>eudicotyledons</taxon>
        <taxon>Gunneridae</taxon>
        <taxon>Pentapetalae</taxon>
        <taxon>asterids</taxon>
        <taxon>campanulids</taxon>
        <taxon>Asterales</taxon>
        <taxon>Asteraceae</taxon>
        <taxon>Asteroideae</taxon>
        <taxon>Anthemideae</taxon>
        <taxon>Anthemidinae</taxon>
        <taxon>Tanacetum</taxon>
    </lineage>
</organism>
<gene>
    <name evidence="3" type="ORF">Tco_0878561</name>
</gene>
<evidence type="ECO:0000313" key="3">
    <source>
        <dbReference type="EMBL" id="GJT19855.1"/>
    </source>
</evidence>
<accession>A0ABQ5BY91</accession>
<name>A0ABQ5BY91_9ASTR</name>
<feature type="coiled-coil region" evidence="1">
    <location>
        <begin position="198"/>
        <end position="225"/>
    </location>
</feature>
<reference evidence="3" key="2">
    <citation type="submission" date="2022-01" db="EMBL/GenBank/DDBJ databases">
        <authorList>
            <person name="Yamashiro T."/>
            <person name="Shiraishi A."/>
            <person name="Satake H."/>
            <person name="Nakayama K."/>
        </authorList>
    </citation>
    <scope>NUCLEOTIDE SEQUENCE</scope>
</reference>
<feature type="region of interest" description="Disordered" evidence="2">
    <location>
        <begin position="329"/>
        <end position="362"/>
    </location>
</feature>
<feature type="coiled-coil region" evidence="1">
    <location>
        <begin position="96"/>
        <end position="165"/>
    </location>
</feature>
<keyword evidence="4" id="KW-1185">Reference proteome</keyword>
<keyword evidence="1" id="KW-0175">Coiled coil</keyword>